<keyword evidence="1" id="KW-0732">Signal</keyword>
<proteinExistence type="predicted"/>
<dbReference type="EMBL" id="JBIAPI010000013">
    <property type="protein sequence ID" value="MFF3228150.1"/>
    <property type="molecule type" value="Genomic_DNA"/>
</dbReference>
<evidence type="ECO:0000256" key="1">
    <source>
        <dbReference type="SAM" id="SignalP"/>
    </source>
</evidence>
<feature type="signal peptide" evidence="1">
    <location>
        <begin position="1"/>
        <end position="27"/>
    </location>
</feature>
<comment type="caution">
    <text evidence="2">The sequence shown here is derived from an EMBL/GenBank/DDBJ whole genome shotgun (WGS) entry which is preliminary data.</text>
</comment>
<evidence type="ECO:0008006" key="4">
    <source>
        <dbReference type="Google" id="ProtNLM"/>
    </source>
</evidence>
<accession>A0ABW6R3Q8</accession>
<protein>
    <recommendedName>
        <fullName evidence="4">Secreted protein</fullName>
    </recommendedName>
</protein>
<gene>
    <name evidence="2" type="ORF">ACFYV7_35520</name>
</gene>
<feature type="chain" id="PRO_5047188273" description="Secreted protein" evidence="1">
    <location>
        <begin position="28"/>
        <end position="75"/>
    </location>
</feature>
<evidence type="ECO:0000313" key="2">
    <source>
        <dbReference type="EMBL" id="MFF3228150.1"/>
    </source>
</evidence>
<evidence type="ECO:0000313" key="3">
    <source>
        <dbReference type="Proteomes" id="UP001601948"/>
    </source>
</evidence>
<dbReference type="Proteomes" id="UP001601948">
    <property type="component" value="Unassembled WGS sequence"/>
</dbReference>
<organism evidence="2 3">
    <name type="scientific">Nocardia suismassiliense</name>
    <dbReference type="NCBI Taxonomy" id="2077092"/>
    <lineage>
        <taxon>Bacteria</taxon>
        <taxon>Bacillati</taxon>
        <taxon>Actinomycetota</taxon>
        <taxon>Actinomycetes</taxon>
        <taxon>Mycobacteriales</taxon>
        <taxon>Nocardiaceae</taxon>
        <taxon>Nocardia</taxon>
    </lineage>
</organism>
<name>A0ABW6R3Q8_9NOCA</name>
<sequence length="75" mass="7867">MRTVWGSLAIGAATMLVLGAAAGHATAEGVFIDQFETNAECVAAGEQYRSSDTWPDCVYGQQGSGWQLWVRSAGG</sequence>
<keyword evidence="3" id="KW-1185">Reference proteome</keyword>
<dbReference type="RefSeq" id="WP_387724725.1">
    <property type="nucleotide sequence ID" value="NZ_JBIAPI010000013.1"/>
</dbReference>
<reference evidence="2 3" key="1">
    <citation type="submission" date="2024-10" db="EMBL/GenBank/DDBJ databases">
        <title>The Natural Products Discovery Center: Release of the First 8490 Sequenced Strains for Exploring Actinobacteria Biosynthetic Diversity.</title>
        <authorList>
            <person name="Kalkreuter E."/>
            <person name="Kautsar S.A."/>
            <person name="Yang D."/>
            <person name="Bader C.D."/>
            <person name="Teijaro C.N."/>
            <person name="Fluegel L."/>
            <person name="Davis C.M."/>
            <person name="Simpson J.R."/>
            <person name="Lauterbach L."/>
            <person name="Steele A.D."/>
            <person name="Gui C."/>
            <person name="Meng S."/>
            <person name="Li G."/>
            <person name="Viehrig K."/>
            <person name="Ye F."/>
            <person name="Su P."/>
            <person name="Kiefer A.F."/>
            <person name="Nichols A."/>
            <person name="Cepeda A.J."/>
            <person name="Yan W."/>
            <person name="Fan B."/>
            <person name="Jiang Y."/>
            <person name="Adhikari A."/>
            <person name="Zheng C.-J."/>
            <person name="Schuster L."/>
            <person name="Cowan T.M."/>
            <person name="Smanski M.J."/>
            <person name="Chevrette M.G."/>
            <person name="De Carvalho L.P.S."/>
            <person name="Shen B."/>
        </authorList>
    </citation>
    <scope>NUCLEOTIDE SEQUENCE [LARGE SCALE GENOMIC DNA]</scope>
    <source>
        <strain evidence="2 3">NPDC003040</strain>
    </source>
</reference>